<dbReference type="Proteomes" id="UP000054270">
    <property type="component" value="Unassembled WGS sequence"/>
</dbReference>
<dbReference type="GO" id="GO:0005737">
    <property type="term" value="C:cytoplasm"/>
    <property type="evidence" value="ECO:0007669"/>
    <property type="project" value="TreeGrafter"/>
</dbReference>
<dbReference type="InterPro" id="IPR051092">
    <property type="entry name" value="FYVE_RhoGEF_PH"/>
</dbReference>
<feature type="compositionally biased region" description="Low complexity" evidence="2">
    <location>
        <begin position="662"/>
        <end position="674"/>
    </location>
</feature>
<gene>
    <name evidence="4" type="ORF">HYPSUDRAFT_1062163</name>
</gene>
<feature type="region of interest" description="Disordered" evidence="2">
    <location>
        <begin position="1055"/>
        <end position="1077"/>
    </location>
</feature>
<dbReference type="OMA" id="HQYGLFK"/>
<dbReference type="EMBL" id="KN817518">
    <property type="protein sequence ID" value="KJA29871.1"/>
    <property type="molecule type" value="Genomic_DNA"/>
</dbReference>
<evidence type="ECO:0000256" key="2">
    <source>
        <dbReference type="SAM" id="MobiDB-lite"/>
    </source>
</evidence>
<feature type="region of interest" description="Disordered" evidence="2">
    <location>
        <begin position="1"/>
        <end position="24"/>
    </location>
</feature>
<dbReference type="InterPro" id="IPR035899">
    <property type="entry name" value="DBL_dom_sf"/>
</dbReference>
<dbReference type="OrthoDB" id="660555at2759"/>
<dbReference type="GO" id="GO:0005085">
    <property type="term" value="F:guanyl-nucleotide exchange factor activity"/>
    <property type="evidence" value="ECO:0007669"/>
    <property type="project" value="InterPro"/>
</dbReference>
<feature type="compositionally biased region" description="Polar residues" evidence="2">
    <location>
        <begin position="898"/>
        <end position="913"/>
    </location>
</feature>
<evidence type="ECO:0000259" key="3">
    <source>
        <dbReference type="PROSITE" id="PS50010"/>
    </source>
</evidence>
<dbReference type="Gene3D" id="1.20.900.10">
    <property type="entry name" value="Dbl homology (DH) domain"/>
    <property type="match status" value="1"/>
</dbReference>
<evidence type="ECO:0000313" key="4">
    <source>
        <dbReference type="EMBL" id="KJA29871.1"/>
    </source>
</evidence>
<dbReference type="PROSITE" id="PS50010">
    <property type="entry name" value="DH_2"/>
    <property type="match status" value="1"/>
</dbReference>
<evidence type="ECO:0000256" key="1">
    <source>
        <dbReference type="SAM" id="Coils"/>
    </source>
</evidence>
<dbReference type="CDD" id="cd00160">
    <property type="entry name" value="RhoGEF"/>
    <property type="match status" value="1"/>
</dbReference>
<organism evidence="4 5">
    <name type="scientific">Hypholoma sublateritium (strain FD-334 SS-4)</name>
    <dbReference type="NCBI Taxonomy" id="945553"/>
    <lineage>
        <taxon>Eukaryota</taxon>
        <taxon>Fungi</taxon>
        <taxon>Dikarya</taxon>
        <taxon>Basidiomycota</taxon>
        <taxon>Agaricomycotina</taxon>
        <taxon>Agaricomycetes</taxon>
        <taxon>Agaricomycetidae</taxon>
        <taxon>Agaricales</taxon>
        <taxon>Agaricineae</taxon>
        <taxon>Strophariaceae</taxon>
        <taxon>Hypholoma</taxon>
    </lineage>
</organism>
<feature type="compositionally biased region" description="Polar residues" evidence="2">
    <location>
        <begin position="826"/>
        <end position="842"/>
    </location>
</feature>
<protein>
    <recommendedName>
        <fullName evidence="3">DH domain-containing protein</fullName>
    </recommendedName>
</protein>
<dbReference type="InterPro" id="IPR000219">
    <property type="entry name" value="DH_dom"/>
</dbReference>
<dbReference type="SMART" id="SM00325">
    <property type="entry name" value="RhoGEF"/>
    <property type="match status" value="1"/>
</dbReference>
<feature type="compositionally biased region" description="Pro residues" evidence="2">
    <location>
        <begin position="867"/>
        <end position="877"/>
    </location>
</feature>
<keyword evidence="5" id="KW-1185">Reference proteome</keyword>
<feature type="compositionally biased region" description="Polar residues" evidence="2">
    <location>
        <begin position="737"/>
        <end position="751"/>
    </location>
</feature>
<sequence>MALHPSPRKLVIPLSTGDEPRARNSNSTAIATKRVFYCGVVVEGSENGRRLPDEIQDLVLSLGNPIVSESSTDLNSSTRNHSLNEIVPQRKRALLDPAALASVINELLTSERTYVKRLQILKTDYADPLRNFSRSKDTAILPAYESKTLFGNIDNLLPVNEAFLTDLEKMAAPNGKAIGGVGDVALKHFKELRGFEQYKQYYVKREDAQAIFEKEASKRSSRFTQYIDASFFSLSLFDARNRVGLRELLMEPVQRIPRYTLLFRTMLKHMSPDDPQRPKLIEADEIASKIAQAETDEQTKRAATFYCLIATIDGFPPDLFSNSREYIDCIDVEDILTEAPASSVASSSGTGASSLHCTLFLFDDKLVIVKRPGNGEKGGKALSGLDGVDKVTKAGGIPTGKKKSGMTCKGVVDITDVVATDVGGADIHLFLENPPQDQSDRWSARPFRSLSVVIPPAPINLDPTQTESDKQRFLENLWKAQATYRARAGQSVVLCSEEQEVECRSGRTTLARTYYNVYQRTAFLQEPKKSKVVVHIDRDQYASADPIPFGIGGPPFVVIRVQLMDGGLCRYSVKSGDPNDEGEEAIVQTPRIPSRVIQTIHQFGLFEFKTGRNSLPTTPTARSKVAIFGLDAISRNLFNGRPGSVGDFFSGSINGHKRNRSRSTTSRSSLYTSTTATTADSMKFSHRSNSTATAATTISTMDDESFFASRSSKGKMSSTRTKSRGGSPSDSERGSPSRRNATSSRPQSRNSLRGGMDDYSDAEDDDSTILAKSKGIGTSDMQLAMQLELARQNSLIQDGKRVAPMQLEAPSEGTIYEEGSPYSLRPGSSISPGQLSSHQSVISGVGSPSFIERPQSIHSVERRPLGPRSPSPLPLTSPRPQSYSELPTIDDDIDDPTASQRPSSSTSYYNPQTPGIKRSARQHLFPAGNTDATPKSNMPSSIPIATPIEPLSIKKKTSLRNSGIPTNPSTTMKKMYARSSPLNKTLHRVVSPRRVSPQIRRHRLGASVSSSKDTDFEELETLVVSAKEDIETSRRAIKRIKIQTDVLKLVPMNVNEESSSRPASPDKQTQIALRPTNNVPTTKAAQERLEEMRNLIGRRQGEVTPRTRPRSGTLDNPIRNSAIADTNSFLRTVDTLLNDVETDLSSAQTSTETIQSELTRLAAQFKERAAELERARLELQNSKRQCELVKSLLADATAEKEIMYEAFNEELDGMYNDANLPEDEAWQALSQDLRQTKETKNNLSRENSQLRRKLAEIELEKEEWGDLLRSHNLIP</sequence>
<feature type="region of interest" description="Disordered" evidence="2">
    <location>
        <begin position="808"/>
        <end position="915"/>
    </location>
</feature>
<dbReference type="PANTHER" id="PTHR12673:SF270">
    <property type="entry name" value="FYVE-TYPE DOMAIN-CONTAINING PROTEIN"/>
    <property type="match status" value="1"/>
</dbReference>
<dbReference type="Pfam" id="PF00621">
    <property type="entry name" value="RhoGEF"/>
    <property type="match status" value="1"/>
</dbReference>
<feature type="coiled-coil region" evidence="1">
    <location>
        <begin position="1226"/>
        <end position="1267"/>
    </location>
</feature>
<evidence type="ECO:0000313" key="5">
    <source>
        <dbReference type="Proteomes" id="UP000054270"/>
    </source>
</evidence>
<proteinExistence type="predicted"/>
<dbReference type="STRING" id="945553.A0A0D2PNU2"/>
<dbReference type="SUPFAM" id="SSF48065">
    <property type="entry name" value="DBL homology domain (DH-domain)"/>
    <property type="match status" value="1"/>
</dbReference>
<dbReference type="PANTHER" id="PTHR12673">
    <property type="entry name" value="FACIOGENITAL DYSPLASIA PROTEIN"/>
    <property type="match status" value="1"/>
</dbReference>
<feature type="compositionally biased region" description="Polar residues" evidence="2">
    <location>
        <begin position="930"/>
        <end position="940"/>
    </location>
</feature>
<keyword evidence="1" id="KW-0175">Coiled coil</keyword>
<accession>A0A0D2PNU2</accession>
<dbReference type="AlphaFoldDB" id="A0A0D2PNU2"/>
<feature type="region of interest" description="Disordered" evidence="2">
    <location>
        <begin position="708"/>
        <end position="764"/>
    </location>
</feature>
<feature type="domain" description="DH" evidence="3">
    <location>
        <begin position="99"/>
        <end position="297"/>
    </location>
</feature>
<name>A0A0D2PNU2_HYPSF</name>
<feature type="region of interest" description="Disordered" evidence="2">
    <location>
        <begin position="926"/>
        <end position="945"/>
    </location>
</feature>
<feature type="coiled-coil region" evidence="1">
    <location>
        <begin position="1155"/>
        <end position="1199"/>
    </location>
</feature>
<reference evidence="5" key="1">
    <citation type="submission" date="2014-04" db="EMBL/GenBank/DDBJ databases">
        <title>Evolutionary Origins and Diversification of the Mycorrhizal Mutualists.</title>
        <authorList>
            <consortium name="DOE Joint Genome Institute"/>
            <consortium name="Mycorrhizal Genomics Consortium"/>
            <person name="Kohler A."/>
            <person name="Kuo A."/>
            <person name="Nagy L.G."/>
            <person name="Floudas D."/>
            <person name="Copeland A."/>
            <person name="Barry K.W."/>
            <person name="Cichocki N."/>
            <person name="Veneault-Fourrey C."/>
            <person name="LaButti K."/>
            <person name="Lindquist E.A."/>
            <person name="Lipzen A."/>
            <person name="Lundell T."/>
            <person name="Morin E."/>
            <person name="Murat C."/>
            <person name="Riley R."/>
            <person name="Ohm R."/>
            <person name="Sun H."/>
            <person name="Tunlid A."/>
            <person name="Henrissat B."/>
            <person name="Grigoriev I.V."/>
            <person name="Hibbett D.S."/>
            <person name="Martin F."/>
        </authorList>
    </citation>
    <scope>NUCLEOTIDE SEQUENCE [LARGE SCALE GENOMIC DNA]</scope>
    <source>
        <strain evidence="5">FD-334 SS-4</strain>
    </source>
</reference>
<feature type="compositionally biased region" description="Polar residues" evidence="2">
    <location>
        <begin position="708"/>
        <end position="729"/>
    </location>
</feature>
<feature type="region of interest" description="Disordered" evidence="2">
    <location>
        <begin position="648"/>
        <end position="674"/>
    </location>
</feature>